<proteinExistence type="inferred from homology"/>
<dbReference type="AlphaFoldDB" id="A0A4T0X5Q2"/>
<evidence type="ECO:0000256" key="2">
    <source>
        <dbReference type="ARBA" id="ARBA00022490"/>
    </source>
</evidence>
<keyword evidence="2" id="KW-0963">Cytoplasm</keyword>
<gene>
    <name evidence="7" type="ORF">CANINC_000714</name>
</gene>
<dbReference type="OrthoDB" id="10263206at2759"/>
<name>A0A4T0X5Q2_9ASCO</name>
<evidence type="ECO:0000256" key="3">
    <source>
        <dbReference type="ARBA" id="ARBA00023212"/>
    </source>
</evidence>
<dbReference type="Proteomes" id="UP000307173">
    <property type="component" value="Unassembled WGS sequence"/>
</dbReference>
<dbReference type="GO" id="GO:0005096">
    <property type="term" value="F:GTPase activator activity"/>
    <property type="evidence" value="ECO:0007669"/>
    <property type="project" value="TreeGrafter"/>
</dbReference>
<evidence type="ECO:0000256" key="1">
    <source>
        <dbReference type="ARBA" id="ARBA00004245"/>
    </source>
</evidence>
<dbReference type="PANTHER" id="PTHR22957">
    <property type="entry name" value="TBC1 DOMAIN FAMILY MEMBER GTPASE-ACTIVATING PROTEIN"/>
    <property type="match status" value="1"/>
</dbReference>
<comment type="subcellular location">
    <subcellularLocation>
        <location evidence="1">Cytoplasm</location>
        <location evidence="1">Cytoskeleton</location>
    </subcellularLocation>
</comment>
<protein>
    <recommendedName>
        <fullName evidence="6">Rab-GAP TBC domain-containing protein</fullName>
    </recommendedName>
</protein>
<evidence type="ECO:0000256" key="5">
    <source>
        <dbReference type="ARBA" id="ARBA00061049"/>
    </source>
</evidence>
<dbReference type="GO" id="GO:0044732">
    <property type="term" value="C:mitotic spindle pole body"/>
    <property type="evidence" value="ECO:0007669"/>
    <property type="project" value="TreeGrafter"/>
</dbReference>
<comment type="caution">
    <text evidence="7">The sequence shown here is derived from an EMBL/GenBank/DDBJ whole genome shotgun (WGS) entry which is preliminary data.</text>
</comment>
<dbReference type="SMART" id="SM00164">
    <property type="entry name" value="TBC"/>
    <property type="match status" value="1"/>
</dbReference>
<keyword evidence="8" id="KW-1185">Reference proteome</keyword>
<sequence>MQRSTSNRTLSRKLSGISERKQSLSNLRNRISTVSIHDEDERIASSASSKSNRMRKKDQIEKFIESPQPLIDTSLSQLRHTILCEGLPESCPYRCYIWSILLRAAPIESEWYSGVVARGEVNATSIGSDSKYSKVGEKIKNDAFRTFQSNEKFWAKASKEEFIRILNAFAWCAIEGKEMDKVNLEESDLNDVSPYVQGMNVLLAPFLYVSRSEPQAFTLFYNLMMIQMPRYVTPTIHGTMDGVKLVEIVLKSVDPKLAEHLMKTRTSATLYALPSVLTLCACTPSLDELLKLWDFLFSFGVHMNIILIVSQLLLIRTELLNAKNPMSLLRQFPELKADKIIKLSLSITKSISDELNDLIVRHLFDDSVTELIDEYNP</sequence>
<accession>A0A4T0X5Q2</accession>
<evidence type="ECO:0000259" key="6">
    <source>
        <dbReference type="PROSITE" id="PS50086"/>
    </source>
</evidence>
<dbReference type="Gene3D" id="1.10.472.80">
    <property type="entry name" value="Ypt/Rab-GAP domain of gyp1p, domain 3"/>
    <property type="match status" value="1"/>
</dbReference>
<keyword evidence="4" id="KW-0131">Cell cycle</keyword>
<dbReference type="FunFam" id="1.10.8.270:FF:000035">
    <property type="entry name" value="Cell cycle arrest protein BUB2"/>
    <property type="match status" value="1"/>
</dbReference>
<dbReference type="Gene3D" id="1.10.8.270">
    <property type="entry name" value="putative rabgap domain of human tbc1 domain family member 14 like domains"/>
    <property type="match status" value="1"/>
</dbReference>
<feature type="domain" description="Rab-GAP TBC" evidence="6">
    <location>
        <begin position="88"/>
        <end position="300"/>
    </location>
</feature>
<dbReference type="GO" id="GO:0031030">
    <property type="term" value="P:negative regulation of septation initiation signaling"/>
    <property type="evidence" value="ECO:0007669"/>
    <property type="project" value="TreeGrafter"/>
</dbReference>
<organism evidence="7 8">
    <name type="scientific">Pichia inconspicua</name>
    <dbReference type="NCBI Taxonomy" id="52247"/>
    <lineage>
        <taxon>Eukaryota</taxon>
        <taxon>Fungi</taxon>
        <taxon>Dikarya</taxon>
        <taxon>Ascomycota</taxon>
        <taxon>Saccharomycotina</taxon>
        <taxon>Pichiomycetes</taxon>
        <taxon>Pichiales</taxon>
        <taxon>Pichiaceae</taxon>
        <taxon>Pichia</taxon>
    </lineage>
</organism>
<dbReference type="PANTHER" id="PTHR22957:SF263">
    <property type="entry name" value="MITOTIC CHECK POINT PROTEIN BUB2"/>
    <property type="match status" value="1"/>
</dbReference>
<dbReference type="Pfam" id="PF00566">
    <property type="entry name" value="RabGAP-TBC"/>
    <property type="match status" value="1"/>
</dbReference>
<dbReference type="InterPro" id="IPR000195">
    <property type="entry name" value="Rab-GAP-TBC_dom"/>
</dbReference>
<dbReference type="PROSITE" id="PS50086">
    <property type="entry name" value="TBC_RABGAP"/>
    <property type="match status" value="1"/>
</dbReference>
<dbReference type="EMBL" id="SELW01000121">
    <property type="protein sequence ID" value="TID30798.1"/>
    <property type="molecule type" value="Genomic_DNA"/>
</dbReference>
<dbReference type="SUPFAM" id="SSF47923">
    <property type="entry name" value="Ypt/Rab-GAP domain of gyp1p"/>
    <property type="match status" value="2"/>
</dbReference>
<keyword evidence="3" id="KW-0206">Cytoskeleton</keyword>
<dbReference type="InterPro" id="IPR035969">
    <property type="entry name" value="Rab-GAP_TBC_sf"/>
</dbReference>
<comment type="similarity">
    <text evidence="5">Belongs to the BUB2 family.</text>
</comment>
<evidence type="ECO:0000313" key="8">
    <source>
        <dbReference type="Proteomes" id="UP000307173"/>
    </source>
</evidence>
<evidence type="ECO:0000313" key="7">
    <source>
        <dbReference type="EMBL" id="TID30798.1"/>
    </source>
</evidence>
<reference evidence="7 8" key="1">
    <citation type="journal article" date="2019" name="Front. Genet.">
        <title>Whole-Genome Sequencing of the Opportunistic Yeast Pathogen Candida inconspicua Uncovers Its Hybrid Origin.</title>
        <authorList>
            <person name="Mixao V."/>
            <person name="Hansen A.P."/>
            <person name="Saus E."/>
            <person name="Boekhout T."/>
            <person name="Lass-Florl C."/>
            <person name="Gabaldon T."/>
        </authorList>
    </citation>
    <scope>NUCLEOTIDE SEQUENCE [LARGE SCALE GENOMIC DNA]</scope>
    <source>
        <strain evidence="7 8">CBS 180</strain>
    </source>
</reference>
<dbReference type="STRING" id="52247.A0A4T0X5Q2"/>
<evidence type="ECO:0000256" key="4">
    <source>
        <dbReference type="ARBA" id="ARBA00023306"/>
    </source>
</evidence>